<dbReference type="Pfam" id="PF05649">
    <property type="entry name" value="Peptidase_M13_N"/>
    <property type="match status" value="1"/>
</dbReference>
<dbReference type="InterPro" id="IPR000718">
    <property type="entry name" value="Peptidase_M13"/>
</dbReference>
<evidence type="ECO:0000256" key="2">
    <source>
        <dbReference type="ARBA" id="ARBA00004401"/>
    </source>
</evidence>
<evidence type="ECO:0000256" key="5">
    <source>
        <dbReference type="ARBA" id="ARBA00022723"/>
    </source>
</evidence>
<dbReference type="Proteomes" id="UP000095300">
    <property type="component" value="Unassembled WGS sequence"/>
</dbReference>
<name>A0A1I8Q728_STOCA</name>
<dbReference type="GO" id="GO:0016485">
    <property type="term" value="P:protein processing"/>
    <property type="evidence" value="ECO:0007669"/>
    <property type="project" value="TreeGrafter"/>
</dbReference>
<evidence type="ECO:0000256" key="4">
    <source>
        <dbReference type="ARBA" id="ARBA00022670"/>
    </source>
</evidence>
<gene>
    <name evidence="12" type="primary">106093998</name>
</gene>
<dbReference type="GO" id="GO:0005886">
    <property type="term" value="C:plasma membrane"/>
    <property type="evidence" value="ECO:0007669"/>
    <property type="project" value="UniProtKB-SubCell"/>
</dbReference>
<evidence type="ECO:0000256" key="9">
    <source>
        <dbReference type="SAM" id="SignalP"/>
    </source>
</evidence>
<comment type="cofactor">
    <cofactor evidence="1">
        <name>Zn(2+)</name>
        <dbReference type="ChEBI" id="CHEBI:29105"/>
    </cofactor>
</comment>
<evidence type="ECO:0000313" key="12">
    <source>
        <dbReference type="EnsemblMetazoa" id="SCAU014495-PA"/>
    </source>
</evidence>
<proteinExistence type="inferred from homology"/>
<keyword evidence="4" id="KW-0645">Protease</keyword>
<evidence type="ECO:0008006" key="14">
    <source>
        <dbReference type="Google" id="ProtNLM"/>
    </source>
</evidence>
<evidence type="ECO:0000256" key="7">
    <source>
        <dbReference type="ARBA" id="ARBA00022833"/>
    </source>
</evidence>
<dbReference type="PANTHER" id="PTHR11733:SF167">
    <property type="entry name" value="FI17812P1-RELATED"/>
    <property type="match status" value="1"/>
</dbReference>
<feature type="signal peptide" evidence="9">
    <location>
        <begin position="1"/>
        <end position="18"/>
    </location>
</feature>
<feature type="domain" description="Peptidase M13 C-terminal" evidence="10">
    <location>
        <begin position="459"/>
        <end position="632"/>
    </location>
</feature>
<evidence type="ECO:0000259" key="10">
    <source>
        <dbReference type="Pfam" id="PF01431"/>
    </source>
</evidence>
<keyword evidence="6" id="KW-0378">Hydrolase</keyword>
<evidence type="ECO:0000256" key="6">
    <source>
        <dbReference type="ARBA" id="ARBA00022801"/>
    </source>
</evidence>
<keyword evidence="13" id="KW-1185">Reference proteome</keyword>
<dbReference type="SUPFAM" id="SSF55486">
    <property type="entry name" value="Metalloproteases ('zincins'), catalytic domain"/>
    <property type="match status" value="1"/>
</dbReference>
<dbReference type="GO" id="GO:0004222">
    <property type="term" value="F:metalloendopeptidase activity"/>
    <property type="evidence" value="ECO:0007669"/>
    <property type="project" value="InterPro"/>
</dbReference>
<evidence type="ECO:0000313" key="13">
    <source>
        <dbReference type="Proteomes" id="UP000095300"/>
    </source>
</evidence>
<organism evidence="12 13">
    <name type="scientific">Stomoxys calcitrans</name>
    <name type="common">Stable fly</name>
    <name type="synonym">Conops calcitrans</name>
    <dbReference type="NCBI Taxonomy" id="35570"/>
    <lineage>
        <taxon>Eukaryota</taxon>
        <taxon>Metazoa</taxon>
        <taxon>Ecdysozoa</taxon>
        <taxon>Arthropoda</taxon>
        <taxon>Hexapoda</taxon>
        <taxon>Insecta</taxon>
        <taxon>Pterygota</taxon>
        <taxon>Neoptera</taxon>
        <taxon>Endopterygota</taxon>
        <taxon>Diptera</taxon>
        <taxon>Brachycera</taxon>
        <taxon>Muscomorpha</taxon>
        <taxon>Muscoidea</taxon>
        <taxon>Muscidae</taxon>
        <taxon>Stomoxys</taxon>
    </lineage>
</organism>
<dbReference type="Gene3D" id="1.10.1380.10">
    <property type="entry name" value="Neutral endopeptidase , domain2"/>
    <property type="match status" value="1"/>
</dbReference>
<feature type="domain" description="Peptidase M13 N-terminal" evidence="11">
    <location>
        <begin position="42"/>
        <end position="399"/>
    </location>
</feature>
<evidence type="ECO:0000256" key="1">
    <source>
        <dbReference type="ARBA" id="ARBA00001947"/>
    </source>
</evidence>
<evidence type="ECO:0000256" key="8">
    <source>
        <dbReference type="ARBA" id="ARBA00023049"/>
    </source>
</evidence>
<dbReference type="VEuPathDB" id="VectorBase:SCAU014495"/>
<accession>A0A1I8Q728</accession>
<dbReference type="InterPro" id="IPR042089">
    <property type="entry name" value="Peptidase_M13_dom_2"/>
</dbReference>
<keyword evidence="5" id="KW-0479">Metal-binding</keyword>
<dbReference type="PANTHER" id="PTHR11733">
    <property type="entry name" value="ZINC METALLOPROTEASE FAMILY M13 NEPRILYSIN-RELATED"/>
    <property type="match status" value="1"/>
</dbReference>
<dbReference type="OrthoDB" id="7842934at2759"/>
<protein>
    <recommendedName>
        <fullName evidence="14">Peptidase M13 C-terminal domain-containing protein</fullName>
    </recommendedName>
</protein>
<dbReference type="EnsemblMetazoa" id="SCAU014495-RA">
    <property type="protein sequence ID" value="SCAU014495-PA"/>
    <property type="gene ID" value="SCAU014495"/>
</dbReference>
<dbReference type="KEGG" id="scac:106093998"/>
<keyword evidence="8" id="KW-0482">Metalloprotease</keyword>
<keyword evidence="7" id="KW-0862">Zinc</keyword>
<dbReference type="Gene3D" id="3.40.390.10">
    <property type="entry name" value="Collagenase (Catalytic Domain)"/>
    <property type="match status" value="1"/>
</dbReference>
<evidence type="ECO:0000256" key="3">
    <source>
        <dbReference type="ARBA" id="ARBA00007357"/>
    </source>
</evidence>
<comment type="similarity">
    <text evidence="3">Belongs to the peptidase M13 family.</text>
</comment>
<comment type="subcellular location">
    <subcellularLocation>
        <location evidence="2">Cell membrane</location>
        <topology evidence="2">Single-pass type II membrane protein</topology>
    </subcellularLocation>
</comment>
<evidence type="ECO:0000259" key="11">
    <source>
        <dbReference type="Pfam" id="PF05649"/>
    </source>
</evidence>
<dbReference type="GO" id="GO:0046872">
    <property type="term" value="F:metal ion binding"/>
    <property type="evidence" value="ECO:0007669"/>
    <property type="project" value="UniProtKB-KW"/>
</dbReference>
<keyword evidence="9" id="KW-0732">Signal</keyword>
<dbReference type="InterPro" id="IPR008753">
    <property type="entry name" value="Peptidase_M13_N"/>
</dbReference>
<sequence length="633" mass="74640">MFKIWGFLCLCGISISWGHVTFSPSFKQLQMIEESMNSSYDPCEDFYHYACGYWQSKYATADYNEMMGLLEHQINEELKKLLDKEDDLLDESESALGKLKLYYESCMMKENEFLLNYFDYVKPAADLQWPLLQVLEEYESEDWEWPAEGFDIYKLLGILQSYDFNNVLIKIGFHRLWNGTLQIHFEVPQANEAVEATVEGIANAMIFLKFPQELAHKYAEEFMESQDFWKDSYQSYEKESEPENKEYLSYEGLAMQHPELHKLLEAMLPGKLTPEDMVFISNKDYYQFLKDYLASTMASQNVTKILNYLQMKFLDFLYQDAINDCVKEVQDKMDMALSYMYFKEKSKIKEENYNAEILKIVAKIYTNLLQLLYENHSKLESSLVDKLKEKIFHLKLNIGNLPEKVSESKIDEFYDNVKDLLENNYFKNHLILLRHRFFKRLLNYQKQTHSLSHFTSTGYDEDVNMVVLPFGYLQEPLYHQDYDDIFIWSLLGYLIGHEFSHSLDQTGLKHDAQGMETTMYQDILESKQFLETMDCLEAQHEGSNVAERFADTIGIRLAFRAYVNDNRSHLQPRFTYIPWNQLFFLNTAQFYCGSNDEDAVTLHQIVKNSEDFAQAFQCPLGSSLNPEKRCRLF</sequence>
<dbReference type="PROSITE" id="PS51885">
    <property type="entry name" value="NEPRILYSIN"/>
    <property type="match status" value="1"/>
</dbReference>
<dbReference type="AlphaFoldDB" id="A0A1I8Q728"/>
<feature type="chain" id="PRO_5009327821" description="Peptidase M13 C-terminal domain-containing protein" evidence="9">
    <location>
        <begin position="19"/>
        <end position="633"/>
    </location>
</feature>
<dbReference type="Pfam" id="PF01431">
    <property type="entry name" value="Peptidase_M13"/>
    <property type="match status" value="1"/>
</dbReference>
<dbReference type="InterPro" id="IPR018497">
    <property type="entry name" value="Peptidase_M13_C"/>
</dbReference>
<reference evidence="12" key="1">
    <citation type="submission" date="2020-05" db="UniProtKB">
        <authorList>
            <consortium name="EnsemblMetazoa"/>
        </authorList>
    </citation>
    <scope>IDENTIFICATION</scope>
    <source>
        <strain evidence="12">USDA</strain>
    </source>
</reference>
<dbReference type="InterPro" id="IPR024079">
    <property type="entry name" value="MetalloPept_cat_dom_sf"/>
</dbReference>